<gene>
    <name evidence="1" type="ORF">BJP25_09235</name>
</gene>
<sequence>MAAEPGDAVGAEVERVRAEVARLLPGAVLESRPALPGDGRHWLSVEHRSGLECDVLLAEGAAFGKVLVGRYVFDFVLVAEVACLLAKLAAGEFRLREAGLFRGSHRLTVALGSGEQVVHGPRSAGPLEAWEARGR</sequence>
<evidence type="ECO:0000313" key="1">
    <source>
        <dbReference type="EMBL" id="OLR94807.1"/>
    </source>
</evidence>
<keyword evidence="2" id="KW-1185">Reference proteome</keyword>
<organism evidence="1 2">
    <name type="scientific">Actinokineospora bangkokensis</name>
    <dbReference type="NCBI Taxonomy" id="1193682"/>
    <lineage>
        <taxon>Bacteria</taxon>
        <taxon>Bacillati</taxon>
        <taxon>Actinomycetota</taxon>
        <taxon>Actinomycetes</taxon>
        <taxon>Pseudonocardiales</taxon>
        <taxon>Pseudonocardiaceae</taxon>
        <taxon>Actinokineospora</taxon>
    </lineage>
</organism>
<dbReference type="STRING" id="1193682.BJP25_09235"/>
<dbReference type="AlphaFoldDB" id="A0A1Q9LRZ0"/>
<evidence type="ECO:0000313" key="2">
    <source>
        <dbReference type="Proteomes" id="UP000186040"/>
    </source>
</evidence>
<dbReference type="Proteomes" id="UP000186040">
    <property type="component" value="Unassembled WGS sequence"/>
</dbReference>
<name>A0A1Q9LRZ0_9PSEU</name>
<proteinExistence type="predicted"/>
<reference evidence="1 2" key="1">
    <citation type="submission" date="2016-10" db="EMBL/GenBank/DDBJ databases">
        <title>The Draft Genome Sequence of Actinokineospora bangkokensis 44EHWT reveals the biosynthetic pathway of antifungal compounds Thailandins with unusual extender unit butylmalonyl-CoA.</title>
        <authorList>
            <person name="Greule A."/>
            <person name="Intra B."/>
            <person name="Flemming S."/>
            <person name="Rommel M.G."/>
            <person name="Panbangred W."/>
            <person name="Bechthold A."/>
        </authorList>
    </citation>
    <scope>NUCLEOTIDE SEQUENCE [LARGE SCALE GENOMIC DNA]</scope>
    <source>
        <strain evidence="1 2">44EHW</strain>
    </source>
</reference>
<comment type="caution">
    <text evidence="1">The sequence shown here is derived from an EMBL/GenBank/DDBJ whole genome shotgun (WGS) entry which is preliminary data.</text>
</comment>
<dbReference type="EMBL" id="MKQR01000006">
    <property type="protein sequence ID" value="OLR94807.1"/>
    <property type="molecule type" value="Genomic_DNA"/>
</dbReference>
<dbReference type="RefSeq" id="WP_075973374.1">
    <property type="nucleotide sequence ID" value="NZ_MKQR01000006.1"/>
</dbReference>
<protein>
    <submittedName>
        <fullName evidence="1">Uncharacterized protein</fullName>
    </submittedName>
</protein>
<accession>A0A1Q9LRZ0</accession>